<accession>A0A5A9W3A8</accession>
<dbReference type="InterPro" id="IPR036388">
    <property type="entry name" value="WH-like_DNA-bd_sf"/>
</dbReference>
<dbReference type="GO" id="GO:0006282">
    <property type="term" value="P:regulation of DNA repair"/>
    <property type="evidence" value="ECO:0007669"/>
    <property type="project" value="UniProtKB-UniRule"/>
</dbReference>
<name>A0A5A9W3A8_9GAMM</name>
<dbReference type="InterPro" id="IPR053926">
    <property type="entry name" value="RecX_HTH_1st"/>
</dbReference>
<evidence type="ECO:0000256" key="1">
    <source>
        <dbReference type="ARBA" id="ARBA00004496"/>
    </source>
</evidence>
<feature type="domain" description="RecX second three-helical" evidence="6">
    <location>
        <begin position="56"/>
        <end position="94"/>
    </location>
</feature>
<evidence type="ECO:0000259" key="7">
    <source>
        <dbReference type="Pfam" id="PF21981"/>
    </source>
</evidence>
<dbReference type="HAMAP" id="MF_01114">
    <property type="entry name" value="RecX"/>
    <property type="match status" value="1"/>
</dbReference>
<comment type="subcellular location">
    <subcellularLocation>
        <location evidence="1 5">Cytoplasm</location>
    </subcellularLocation>
</comment>
<feature type="domain" description="RecX first three-helical" evidence="8">
    <location>
        <begin position="13"/>
        <end position="49"/>
    </location>
</feature>
<keyword evidence="4 5" id="KW-0963">Cytoplasm</keyword>
<proteinExistence type="inferred from homology"/>
<keyword evidence="10" id="KW-1185">Reference proteome</keyword>
<dbReference type="InterPro" id="IPR053925">
    <property type="entry name" value="RecX_HTH_3rd"/>
</dbReference>
<reference evidence="9 10" key="1">
    <citation type="submission" date="2019-03" db="EMBL/GenBank/DDBJ databases">
        <title>Nitrincola sp. nov. isolated from an Indian soda lake.</title>
        <authorList>
            <person name="Joshi A."/>
            <person name="Thite S.V."/>
            <person name="Joseph N."/>
            <person name="Dhotre D."/>
            <person name="Moorthy M."/>
            <person name="Shouche Y.S."/>
        </authorList>
    </citation>
    <scope>NUCLEOTIDE SEQUENCE [LARGE SCALE GENOMIC DNA]</scope>
    <source>
        <strain evidence="9 10">MEB193</strain>
    </source>
</reference>
<dbReference type="Pfam" id="PF02631">
    <property type="entry name" value="RecX_HTH2"/>
    <property type="match status" value="1"/>
</dbReference>
<evidence type="ECO:0000256" key="4">
    <source>
        <dbReference type="ARBA" id="ARBA00022490"/>
    </source>
</evidence>
<dbReference type="EMBL" id="SMRS01000005">
    <property type="protein sequence ID" value="KAA0874689.1"/>
    <property type="molecule type" value="Genomic_DNA"/>
</dbReference>
<evidence type="ECO:0000259" key="6">
    <source>
        <dbReference type="Pfam" id="PF02631"/>
    </source>
</evidence>
<dbReference type="GO" id="GO:0005737">
    <property type="term" value="C:cytoplasm"/>
    <property type="evidence" value="ECO:0007669"/>
    <property type="project" value="UniProtKB-SubCell"/>
</dbReference>
<feature type="domain" description="RecX third three-helical" evidence="7">
    <location>
        <begin position="105"/>
        <end position="147"/>
    </location>
</feature>
<comment type="function">
    <text evidence="5">Modulates RecA activity.</text>
</comment>
<comment type="similarity">
    <text evidence="2 5">Belongs to the RecX family.</text>
</comment>
<gene>
    <name evidence="5" type="primary">recX</name>
    <name evidence="9" type="ORF">E1H14_07635</name>
</gene>
<dbReference type="Gene3D" id="1.10.10.10">
    <property type="entry name" value="Winged helix-like DNA-binding domain superfamily/Winged helix DNA-binding domain"/>
    <property type="match status" value="3"/>
</dbReference>
<evidence type="ECO:0000259" key="8">
    <source>
        <dbReference type="Pfam" id="PF21982"/>
    </source>
</evidence>
<dbReference type="OrthoDB" id="7066780at2"/>
<evidence type="ECO:0000256" key="5">
    <source>
        <dbReference type="HAMAP-Rule" id="MF_01114"/>
    </source>
</evidence>
<dbReference type="PANTHER" id="PTHR33602">
    <property type="entry name" value="REGULATORY PROTEIN RECX FAMILY PROTEIN"/>
    <property type="match status" value="1"/>
</dbReference>
<protein>
    <recommendedName>
        <fullName evidence="3 5">Regulatory protein RecX</fullName>
    </recommendedName>
</protein>
<dbReference type="InterPro" id="IPR053924">
    <property type="entry name" value="RecX_HTH_2nd"/>
</dbReference>
<organism evidence="9 10">
    <name type="scientific">Nitrincola tapanii</name>
    <dbReference type="NCBI Taxonomy" id="1708751"/>
    <lineage>
        <taxon>Bacteria</taxon>
        <taxon>Pseudomonadati</taxon>
        <taxon>Pseudomonadota</taxon>
        <taxon>Gammaproteobacteria</taxon>
        <taxon>Oceanospirillales</taxon>
        <taxon>Oceanospirillaceae</taxon>
        <taxon>Nitrincola</taxon>
    </lineage>
</organism>
<evidence type="ECO:0000313" key="10">
    <source>
        <dbReference type="Proteomes" id="UP000325302"/>
    </source>
</evidence>
<comment type="caution">
    <text evidence="9">The sequence shown here is derived from an EMBL/GenBank/DDBJ whole genome shotgun (WGS) entry which is preliminary data.</text>
</comment>
<dbReference type="Proteomes" id="UP000325302">
    <property type="component" value="Unassembled WGS sequence"/>
</dbReference>
<dbReference type="InterPro" id="IPR003783">
    <property type="entry name" value="Regulatory_RecX"/>
</dbReference>
<evidence type="ECO:0000256" key="3">
    <source>
        <dbReference type="ARBA" id="ARBA00018111"/>
    </source>
</evidence>
<dbReference type="PANTHER" id="PTHR33602:SF1">
    <property type="entry name" value="REGULATORY PROTEIN RECX FAMILY PROTEIN"/>
    <property type="match status" value="1"/>
</dbReference>
<dbReference type="Pfam" id="PF21981">
    <property type="entry name" value="RecX_HTH3"/>
    <property type="match status" value="1"/>
</dbReference>
<dbReference type="RefSeq" id="WP_149390870.1">
    <property type="nucleotide sequence ID" value="NZ_SMRS01000005.1"/>
</dbReference>
<evidence type="ECO:0000256" key="2">
    <source>
        <dbReference type="ARBA" id="ARBA00009695"/>
    </source>
</evidence>
<dbReference type="Pfam" id="PF21982">
    <property type="entry name" value="RecX_HTH1"/>
    <property type="match status" value="1"/>
</dbReference>
<evidence type="ECO:0000313" key="9">
    <source>
        <dbReference type="EMBL" id="KAA0874689.1"/>
    </source>
</evidence>
<sequence>MKKSQDDAKSLQERALRLLARREYSYAELMQRLSRFASKDVVEEVLDHLSEAGYQSDQRFAEVWIRNRLQQYQGEQRIRYELRQKGIARERVDQEILAANPNWPELAAALYRRKYGEMLAPSREEQAKRMRSLLNAGFSYDQVREALKHLDSEAEFD</sequence>
<dbReference type="AlphaFoldDB" id="A0A5A9W3A8"/>